<accession>A0A6P3W1H5</accession>
<keyword evidence="9 19" id="KW-0012">Acyltransferase</keyword>
<evidence type="ECO:0000256" key="6">
    <source>
        <dbReference type="ARBA" id="ARBA00004728"/>
    </source>
</evidence>
<evidence type="ECO:0000256" key="17">
    <source>
        <dbReference type="ARBA" id="ARBA00049491"/>
    </source>
</evidence>
<dbReference type="NCBIfam" id="TIGR00530">
    <property type="entry name" value="AGP_acyltrn"/>
    <property type="match status" value="1"/>
</dbReference>
<keyword evidence="19" id="KW-0594">Phospholipid biosynthesis</keyword>
<comment type="catalytic activity">
    <reaction evidence="12">
        <text>1-(6Z,9Z,12Z-octadecatrienoyl)-sn-glycero-3-phosphate + (9Z)-octadecenoyl-CoA = (6Z,9Z,12Z)-octadecatrienoyl-2-(9Z)-octadecenoyl-sn-glycero-3-phosphate + CoA</text>
        <dbReference type="Rhea" id="RHEA:37179"/>
        <dbReference type="ChEBI" id="CHEBI:57287"/>
        <dbReference type="ChEBI" id="CHEBI:57387"/>
        <dbReference type="ChEBI" id="CHEBI:74581"/>
        <dbReference type="ChEBI" id="CHEBI:74582"/>
    </reaction>
    <physiologicalReaction direction="left-to-right" evidence="12">
        <dbReference type="Rhea" id="RHEA:37180"/>
    </physiologicalReaction>
</comment>
<dbReference type="GO" id="GO:0005783">
    <property type="term" value="C:endoplasmic reticulum"/>
    <property type="evidence" value="ECO:0007669"/>
    <property type="project" value="TreeGrafter"/>
</dbReference>
<evidence type="ECO:0000256" key="3">
    <source>
        <dbReference type="ARBA" id="ARBA00000816"/>
    </source>
</evidence>
<evidence type="ECO:0000256" key="4">
    <source>
        <dbReference type="ARBA" id="ARBA00001783"/>
    </source>
</evidence>
<feature type="transmembrane region" description="Helical" evidence="20">
    <location>
        <begin position="31"/>
        <end position="48"/>
    </location>
</feature>
<keyword evidence="19" id="KW-1208">Phospholipid metabolism</keyword>
<dbReference type="KEGG" id="char:105902549"/>
<evidence type="ECO:0000256" key="7">
    <source>
        <dbReference type="ARBA" id="ARBA00008655"/>
    </source>
</evidence>
<reference evidence="23" key="1">
    <citation type="submission" date="2025-08" db="UniProtKB">
        <authorList>
            <consortium name="RefSeq"/>
        </authorList>
    </citation>
    <scope>IDENTIFICATION</scope>
</reference>
<keyword evidence="20" id="KW-0472">Membrane</keyword>
<feature type="transmembrane region" description="Helical" evidence="20">
    <location>
        <begin position="121"/>
        <end position="139"/>
    </location>
</feature>
<evidence type="ECO:0000256" key="15">
    <source>
        <dbReference type="ARBA" id="ARBA00048973"/>
    </source>
</evidence>
<keyword evidence="19" id="KW-0443">Lipid metabolism</keyword>
<keyword evidence="20" id="KW-0812">Transmembrane</keyword>
<evidence type="ECO:0000313" key="22">
    <source>
        <dbReference type="Proteomes" id="UP000515152"/>
    </source>
</evidence>
<comment type="catalytic activity">
    <reaction evidence="1">
        <text>(11Z)-octadecenoyl-CoA + 1-(9Z-octadecenoyl)-sn-glycero-3-phosphate = 1-(9Z)-octadecenoyl-2-(11Z)-octadecenoyl-sn-glycero-3-phosphate + CoA</text>
        <dbReference type="Rhea" id="RHEA:37603"/>
        <dbReference type="ChEBI" id="CHEBI:57287"/>
        <dbReference type="ChEBI" id="CHEBI:74544"/>
        <dbReference type="ChEBI" id="CHEBI:75121"/>
        <dbReference type="ChEBI" id="CHEBI:75122"/>
    </reaction>
    <physiologicalReaction direction="left-to-right" evidence="1">
        <dbReference type="Rhea" id="RHEA:37604"/>
    </physiologicalReaction>
</comment>
<dbReference type="GO" id="GO:0003841">
    <property type="term" value="F:1-acylglycerol-3-phosphate O-acyltransferase activity"/>
    <property type="evidence" value="ECO:0007669"/>
    <property type="project" value="UniProtKB-UniRule"/>
</dbReference>
<evidence type="ECO:0000259" key="21">
    <source>
        <dbReference type="SMART" id="SM00563"/>
    </source>
</evidence>
<comment type="catalytic activity">
    <reaction evidence="15">
        <text>pentadecanoyl-CoA + 1-(9Z-octadecenoyl)-sn-glycero-3-phosphate = 1-(9Z)-octadecenoyl-2-pentadecanoyl-sn-glycero-3-phosphate + CoA</text>
        <dbReference type="Rhea" id="RHEA:37175"/>
        <dbReference type="ChEBI" id="CHEBI:57287"/>
        <dbReference type="ChEBI" id="CHEBI:74309"/>
        <dbReference type="ChEBI" id="CHEBI:74544"/>
        <dbReference type="ChEBI" id="CHEBI:74578"/>
    </reaction>
    <physiologicalReaction direction="left-to-right" evidence="15">
        <dbReference type="Rhea" id="RHEA:37176"/>
    </physiologicalReaction>
</comment>
<comment type="similarity">
    <text evidence="7 19">Belongs to the 1-acyl-sn-glycerol-3-phosphate acyltransferase family.</text>
</comment>
<evidence type="ECO:0000313" key="23">
    <source>
        <dbReference type="RefSeq" id="XP_012685618.1"/>
    </source>
</evidence>
<keyword evidence="22" id="KW-1185">Reference proteome</keyword>
<dbReference type="CDD" id="cd07989">
    <property type="entry name" value="LPLAT_AGPAT-like"/>
    <property type="match status" value="1"/>
</dbReference>
<keyword evidence="8 19" id="KW-0808">Transferase</keyword>
<comment type="catalytic activity">
    <reaction evidence="18">
        <text>1-(9Z-octadecenoyl)-sn-glycero-3-phosphate + (9Z)-octadecenoyl-CoA = 1,2-di-(9Z-octadecenoyl)-sn-glycero-3-phosphate + CoA</text>
        <dbReference type="Rhea" id="RHEA:37131"/>
        <dbReference type="ChEBI" id="CHEBI:57287"/>
        <dbReference type="ChEBI" id="CHEBI:57387"/>
        <dbReference type="ChEBI" id="CHEBI:74544"/>
        <dbReference type="ChEBI" id="CHEBI:74546"/>
    </reaction>
    <physiologicalReaction direction="left-to-right" evidence="18">
        <dbReference type="Rhea" id="RHEA:37132"/>
    </physiologicalReaction>
</comment>
<sequence>MDALWMVLLLVVPALLLTSSTFVFYFKKCFYVGYMMILGIVAMPLCILKSGGRDIENMRIIRNLVRHVKYFLGLRFEVSGWEHLQTEGPYVIISNHQSSLDVLGMMEVLPDRCSMIAKKELIYAGTVGMVCWLGGIVFINRKKTSDAKSVMADAAKTMQDEKIRLWVFPEGTRNQKGDLLPFKKGAFHLAVQAQAPIIPIVFSSYRSFYLTKEKEFKSGSITLKILPKIETKGLTTDDVATLTDQAYDIMRSAFLEMSGPAPLLSNGPSKH</sequence>
<dbReference type="RefSeq" id="XP_012685618.1">
    <property type="nucleotide sequence ID" value="XM_012830164.3"/>
</dbReference>
<proteinExistence type="inferred from homology"/>
<evidence type="ECO:0000256" key="8">
    <source>
        <dbReference type="ARBA" id="ARBA00022679"/>
    </source>
</evidence>
<dbReference type="PANTHER" id="PTHR10434">
    <property type="entry name" value="1-ACYL-SN-GLYCEROL-3-PHOSPHATE ACYLTRANSFERASE"/>
    <property type="match status" value="1"/>
</dbReference>
<dbReference type="AlphaFoldDB" id="A0A6P3W1H5"/>
<dbReference type="GO" id="GO:0006654">
    <property type="term" value="P:phosphatidic acid biosynthetic process"/>
    <property type="evidence" value="ECO:0007669"/>
    <property type="project" value="TreeGrafter"/>
</dbReference>
<keyword evidence="20" id="KW-1133">Transmembrane helix</keyword>
<evidence type="ECO:0000256" key="2">
    <source>
        <dbReference type="ARBA" id="ARBA00000300"/>
    </source>
</evidence>
<dbReference type="GeneID" id="105902549"/>
<evidence type="ECO:0000256" key="1">
    <source>
        <dbReference type="ARBA" id="ARBA00000091"/>
    </source>
</evidence>
<gene>
    <name evidence="23" type="primary">agpat2</name>
</gene>
<comment type="catalytic activity">
    <reaction evidence="11">
        <text>1-tetradecanoyl-sn-glycerol 3-phosphate + (9Z)-octadecenoyl-CoA = 1-tetradecanoyl-2-(9Z)-octadecenoyl-sn-glycero-3-phosphate + CoA</text>
        <dbReference type="Rhea" id="RHEA:37187"/>
        <dbReference type="ChEBI" id="CHEBI:57287"/>
        <dbReference type="ChEBI" id="CHEBI:57387"/>
        <dbReference type="ChEBI" id="CHEBI:72683"/>
        <dbReference type="ChEBI" id="CHEBI:74586"/>
    </reaction>
    <physiologicalReaction direction="left-to-right" evidence="11">
        <dbReference type="Rhea" id="RHEA:37188"/>
    </physiologicalReaction>
</comment>
<comment type="catalytic activity">
    <reaction evidence="3">
        <text>1-(9Z-octadecenoyl)-sn-glycero-3-phosphate + hexadecanoyl-CoA = 1-(9Z)-octadecenoyl-2-hexadecanoyl-sn-glycero-3-phosphate + CoA</text>
        <dbReference type="Rhea" id="RHEA:37143"/>
        <dbReference type="ChEBI" id="CHEBI:57287"/>
        <dbReference type="ChEBI" id="CHEBI:57379"/>
        <dbReference type="ChEBI" id="CHEBI:74544"/>
        <dbReference type="ChEBI" id="CHEBI:74551"/>
    </reaction>
    <physiologicalReaction direction="left-to-right" evidence="3">
        <dbReference type="Rhea" id="RHEA:37144"/>
    </physiologicalReaction>
</comment>
<organism evidence="22 23">
    <name type="scientific">Clupea harengus</name>
    <name type="common">Atlantic herring</name>
    <dbReference type="NCBI Taxonomy" id="7950"/>
    <lineage>
        <taxon>Eukaryota</taxon>
        <taxon>Metazoa</taxon>
        <taxon>Chordata</taxon>
        <taxon>Craniata</taxon>
        <taxon>Vertebrata</taxon>
        <taxon>Euteleostomi</taxon>
        <taxon>Actinopterygii</taxon>
        <taxon>Neopterygii</taxon>
        <taxon>Teleostei</taxon>
        <taxon>Clupei</taxon>
        <taxon>Clupeiformes</taxon>
        <taxon>Clupeoidei</taxon>
        <taxon>Clupeidae</taxon>
        <taxon>Clupea</taxon>
    </lineage>
</organism>
<comment type="pathway">
    <text evidence="6">Phospholipid metabolism; CDP-diacylglycerol biosynthesis; CDP-diacylglycerol from sn-glycerol 3-phosphate: step 2/3.</text>
</comment>
<dbReference type="CTD" id="10555"/>
<keyword evidence="19" id="KW-0444">Lipid biosynthesis</keyword>
<evidence type="ECO:0000256" key="19">
    <source>
        <dbReference type="RuleBase" id="RU361267"/>
    </source>
</evidence>
<evidence type="ECO:0000256" key="11">
    <source>
        <dbReference type="ARBA" id="ARBA00047814"/>
    </source>
</evidence>
<dbReference type="GO" id="GO:0016020">
    <property type="term" value="C:membrane"/>
    <property type="evidence" value="ECO:0007669"/>
    <property type="project" value="InterPro"/>
</dbReference>
<dbReference type="OrthoDB" id="202234at2759"/>
<evidence type="ECO:0000256" key="10">
    <source>
        <dbReference type="ARBA" id="ARBA00047525"/>
    </source>
</evidence>
<dbReference type="InterPro" id="IPR004552">
    <property type="entry name" value="AGP_acyltrans"/>
</dbReference>
<dbReference type="SMART" id="SM00563">
    <property type="entry name" value="PlsC"/>
    <property type="match status" value="1"/>
</dbReference>
<comment type="catalytic activity">
    <reaction evidence="2">
        <text>a 1-acyl-sn-glycero-3-phosphate + an acyl-CoA = a 1,2-diacyl-sn-glycero-3-phosphate + CoA</text>
        <dbReference type="Rhea" id="RHEA:19709"/>
        <dbReference type="ChEBI" id="CHEBI:57287"/>
        <dbReference type="ChEBI" id="CHEBI:57970"/>
        <dbReference type="ChEBI" id="CHEBI:58342"/>
        <dbReference type="ChEBI" id="CHEBI:58608"/>
        <dbReference type="EC" id="2.3.1.51"/>
    </reaction>
    <physiologicalReaction direction="left-to-right" evidence="2">
        <dbReference type="Rhea" id="RHEA:19710"/>
    </physiologicalReaction>
</comment>
<evidence type="ECO:0000256" key="9">
    <source>
        <dbReference type="ARBA" id="ARBA00023315"/>
    </source>
</evidence>
<evidence type="ECO:0000256" key="13">
    <source>
        <dbReference type="ARBA" id="ARBA00048293"/>
    </source>
</evidence>
<protein>
    <recommendedName>
        <fullName evidence="19">1-acyl-sn-glycerol-3-phosphate acyltransferase</fullName>
        <ecNumber evidence="19">2.3.1.51</ecNumber>
    </recommendedName>
</protein>
<evidence type="ECO:0000256" key="5">
    <source>
        <dbReference type="ARBA" id="ARBA00004086"/>
    </source>
</evidence>
<dbReference type="Pfam" id="PF01553">
    <property type="entry name" value="Acyltransferase"/>
    <property type="match status" value="1"/>
</dbReference>
<comment type="domain">
    <text evidence="19">The HXXXXD motif is essential for acyltransferase activity and may constitute the binding site for the phosphate moiety of the glycerol-3-phosphate.</text>
</comment>
<comment type="catalytic activity">
    <reaction evidence="16">
        <text>1-(9Z-octadecenoyl)-sn-glycero-3-phosphate + (9Z,12Z)-octadecadienoyl-CoA = 1-(9Z)-octadecenoyl-2-(9Z,12Z)-octadecadienoyl-sn-glycero-3-phosphate + CoA</text>
        <dbReference type="Rhea" id="RHEA:37159"/>
        <dbReference type="ChEBI" id="CHEBI:57287"/>
        <dbReference type="ChEBI" id="CHEBI:57383"/>
        <dbReference type="ChEBI" id="CHEBI:74544"/>
        <dbReference type="ChEBI" id="CHEBI:74563"/>
    </reaction>
    <physiologicalReaction direction="left-to-right" evidence="16">
        <dbReference type="Rhea" id="RHEA:37160"/>
    </physiologicalReaction>
</comment>
<name>A0A6P3W1H5_CLUHA</name>
<evidence type="ECO:0000256" key="20">
    <source>
        <dbReference type="SAM" id="Phobius"/>
    </source>
</evidence>
<comment type="catalytic activity">
    <reaction evidence="4">
        <text>1-(9Z-octadecenoyl)-sn-glycero-3-phosphate + tetradecanoyl-CoA = 1-(9Z)-octadecenoyl-2-tetradecanoyl-sn-glycero-3-phosphate + CoA</text>
        <dbReference type="Rhea" id="RHEA:37171"/>
        <dbReference type="ChEBI" id="CHEBI:57287"/>
        <dbReference type="ChEBI" id="CHEBI:57385"/>
        <dbReference type="ChEBI" id="CHEBI:74544"/>
        <dbReference type="ChEBI" id="CHEBI:74579"/>
    </reaction>
    <physiologicalReaction direction="left-to-right" evidence="4">
        <dbReference type="Rhea" id="RHEA:37172"/>
    </physiologicalReaction>
</comment>
<dbReference type="InterPro" id="IPR002123">
    <property type="entry name" value="Plipid/glycerol_acylTrfase"/>
</dbReference>
<evidence type="ECO:0000256" key="16">
    <source>
        <dbReference type="ARBA" id="ARBA00049345"/>
    </source>
</evidence>
<dbReference type="PANTHER" id="PTHR10434:SF11">
    <property type="entry name" value="1-ACYL-SN-GLYCEROL-3-PHOSPHATE ACYLTRANSFERASE"/>
    <property type="match status" value="1"/>
</dbReference>
<dbReference type="SUPFAM" id="SSF69593">
    <property type="entry name" value="Glycerol-3-phosphate (1)-acyltransferase"/>
    <property type="match status" value="1"/>
</dbReference>
<comment type="function">
    <text evidence="5">Converts 1-acyl-sn-glycerol-3-phosphate (lysophosphatidic acid or LPA) into 1,2-diacyl-sn-glycerol-3-phosphate (phosphatidic acid or PA) by incorporating an acyl moiety at the sn-2 position of the glycerol backbone.</text>
</comment>
<comment type="catalytic activity">
    <reaction evidence="14">
        <text>heptadecanoyl-CoA + 1-(9Z-octadecenoyl)-sn-glycero-3-phosphate = 1-(9Z)-octadecenoyl-2-heptadecanoyl-sn-glycero-3-phosphate + CoA</text>
        <dbReference type="Rhea" id="RHEA:37155"/>
        <dbReference type="ChEBI" id="CHEBI:57287"/>
        <dbReference type="ChEBI" id="CHEBI:74307"/>
        <dbReference type="ChEBI" id="CHEBI:74544"/>
        <dbReference type="ChEBI" id="CHEBI:74558"/>
    </reaction>
    <physiologicalReaction direction="left-to-right" evidence="14">
        <dbReference type="Rhea" id="RHEA:37156"/>
    </physiologicalReaction>
</comment>
<comment type="catalytic activity">
    <reaction evidence="17">
        <text>1-eicosanoyl-sn-glycero-3-phosphate + (9Z)-octadecenoyl-CoA = 1-eicosanoyl-2-(9Z)-octadecenoyl-sn-glycero-3-phosphate + CoA</text>
        <dbReference type="Rhea" id="RHEA:37183"/>
        <dbReference type="ChEBI" id="CHEBI:57287"/>
        <dbReference type="ChEBI" id="CHEBI:57387"/>
        <dbReference type="ChEBI" id="CHEBI:74583"/>
        <dbReference type="ChEBI" id="CHEBI:74584"/>
    </reaction>
    <physiologicalReaction direction="left-to-right" evidence="17">
        <dbReference type="Rhea" id="RHEA:37184"/>
    </physiologicalReaction>
</comment>
<dbReference type="EC" id="2.3.1.51" evidence="19"/>
<evidence type="ECO:0000256" key="18">
    <source>
        <dbReference type="ARBA" id="ARBA00049561"/>
    </source>
</evidence>
<comment type="catalytic activity">
    <reaction evidence="10">
        <text>1-hexadecanoyl-sn-glycero-3-phosphate + (9Z)-octadecenoyl-CoA = 1-hexadecanoyl-2-(9Z-octadecenoyl)-sn-glycero-3-phosphate + CoA</text>
        <dbReference type="Rhea" id="RHEA:33187"/>
        <dbReference type="ChEBI" id="CHEBI:57287"/>
        <dbReference type="ChEBI" id="CHEBI:57387"/>
        <dbReference type="ChEBI" id="CHEBI:57518"/>
        <dbReference type="ChEBI" id="CHEBI:64839"/>
    </reaction>
    <physiologicalReaction direction="left-to-right" evidence="10">
        <dbReference type="Rhea" id="RHEA:33188"/>
    </physiologicalReaction>
</comment>
<evidence type="ECO:0000256" key="12">
    <source>
        <dbReference type="ARBA" id="ARBA00048105"/>
    </source>
</evidence>
<evidence type="ECO:0000256" key="14">
    <source>
        <dbReference type="ARBA" id="ARBA00048956"/>
    </source>
</evidence>
<dbReference type="Proteomes" id="UP000515152">
    <property type="component" value="Chromosome 12"/>
</dbReference>
<comment type="catalytic activity">
    <reaction evidence="13">
        <text>1-(9Z,12Z,15Z)-octadecatrienoyl-sn-glycero-3-phosphate + (9Z)-octadecenoyl-CoA = 1-(9Z,12Z,15Z)-octadecatrienoyl-2-(9Z)-octadecenoyl-sn-glycero-3-phosphate + CoA</text>
        <dbReference type="Rhea" id="RHEA:37139"/>
        <dbReference type="ChEBI" id="CHEBI:57287"/>
        <dbReference type="ChEBI" id="CHEBI:57387"/>
        <dbReference type="ChEBI" id="CHEBI:74549"/>
        <dbReference type="ChEBI" id="CHEBI:74550"/>
    </reaction>
    <physiologicalReaction direction="left-to-right" evidence="13">
        <dbReference type="Rhea" id="RHEA:37140"/>
    </physiologicalReaction>
</comment>
<feature type="domain" description="Phospholipid/glycerol acyltransferase" evidence="21">
    <location>
        <begin position="90"/>
        <end position="205"/>
    </location>
</feature>